<name>A0ABS0YD13_9BACT</name>
<dbReference type="InterPro" id="IPR036324">
    <property type="entry name" value="Mn/Fe_SOD_N_sf"/>
</dbReference>
<dbReference type="InterPro" id="IPR019832">
    <property type="entry name" value="Mn/Fe_SOD_C"/>
</dbReference>
<protein>
    <recommendedName>
        <fullName evidence="2">superoxide dismutase</fullName>
        <ecNumber evidence="2">1.15.1.1</ecNumber>
    </recommendedName>
</protein>
<dbReference type="EC" id="1.15.1.1" evidence="2"/>
<dbReference type="PANTHER" id="PTHR11404">
    <property type="entry name" value="SUPEROXIDE DISMUTASE 2"/>
    <property type="match status" value="1"/>
</dbReference>
<evidence type="ECO:0000313" key="7">
    <source>
        <dbReference type="Proteomes" id="UP000614714"/>
    </source>
</evidence>
<keyword evidence="4" id="KW-0560">Oxidoreductase</keyword>
<comment type="similarity">
    <text evidence="1">Belongs to the iron/manganese superoxide dismutase family.</text>
</comment>
<evidence type="ECO:0000313" key="6">
    <source>
        <dbReference type="EMBL" id="MBJ6750200.1"/>
    </source>
</evidence>
<dbReference type="InterPro" id="IPR050265">
    <property type="entry name" value="Fe/Mn_Superoxide_Dismutase"/>
</dbReference>
<evidence type="ECO:0000256" key="1">
    <source>
        <dbReference type="ARBA" id="ARBA00008714"/>
    </source>
</evidence>
<gene>
    <name evidence="6" type="ORF">JFN91_08250</name>
</gene>
<evidence type="ECO:0000259" key="5">
    <source>
        <dbReference type="Pfam" id="PF02777"/>
    </source>
</evidence>
<organism evidence="6 7">
    <name type="scientific">Geomonas anaerohicana</name>
    <dbReference type="NCBI Taxonomy" id="2798583"/>
    <lineage>
        <taxon>Bacteria</taxon>
        <taxon>Pseudomonadati</taxon>
        <taxon>Thermodesulfobacteriota</taxon>
        <taxon>Desulfuromonadia</taxon>
        <taxon>Geobacterales</taxon>
        <taxon>Geobacteraceae</taxon>
        <taxon>Geomonas</taxon>
    </lineage>
</organism>
<dbReference type="EMBL" id="JAEMHL010000003">
    <property type="protein sequence ID" value="MBJ6750200.1"/>
    <property type="molecule type" value="Genomic_DNA"/>
</dbReference>
<dbReference type="InterPro" id="IPR036314">
    <property type="entry name" value="SOD_C_sf"/>
</dbReference>
<reference evidence="6 7" key="1">
    <citation type="submission" date="2020-12" db="EMBL/GenBank/DDBJ databases">
        <title>Geomonas sp. Red421, isolated from paddy soil.</title>
        <authorList>
            <person name="Xu Z."/>
            <person name="Zhang Z."/>
            <person name="Masuda Y."/>
            <person name="Itoh H."/>
            <person name="Senoo K."/>
        </authorList>
    </citation>
    <scope>NUCLEOTIDE SEQUENCE [LARGE SCALE GENOMIC DNA]</scope>
    <source>
        <strain evidence="6 7">Red421</strain>
    </source>
</reference>
<dbReference type="PANTHER" id="PTHR11404:SF6">
    <property type="entry name" value="SUPEROXIDE DISMUTASE [MN], MITOCHONDRIAL"/>
    <property type="match status" value="1"/>
</dbReference>
<dbReference type="RefSeq" id="WP_199388718.1">
    <property type="nucleotide sequence ID" value="NZ_JAEMHL010000003.1"/>
</dbReference>
<dbReference type="Pfam" id="PF02777">
    <property type="entry name" value="Sod_Fe_C"/>
    <property type="match status" value="1"/>
</dbReference>
<keyword evidence="3" id="KW-0479">Metal-binding</keyword>
<sequence>MTAFTAKDYSQLIGMPGFSEALLNNHFTLYQGYVKNSNALDEQLMQLRKDGKGSDPTFAELKRRFGWEFNGMKLHELYFENLGGNQPINQDGRLAARLHQDFGSYDEWVQDFKAVGAMRGIGWAILYQDAHSGKLMNCWINEHDVGHPACCVPILVMDVFEHAFMTDYGLKRADYINSFFQNIEWTKAEERMQM</sequence>
<keyword evidence="7" id="KW-1185">Reference proteome</keyword>
<dbReference type="Proteomes" id="UP000614714">
    <property type="component" value="Unassembled WGS sequence"/>
</dbReference>
<dbReference type="Gene3D" id="3.55.40.20">
    <property type="entry name" value="Iron/manganese superoxide dismutase, C-terminal domain"/>
    <property type="match status" value="1"/>
</dbReference>
<feature type="domain" description="Manganese/iron superoxide dismutase C-terminal" evidence="5">
    <location>
        <begin position="91"/>
        <end position="191"/>
    </location>
</feature>
<dbReference type="InterPro" id="IPR001189">
    <property type="entry name" value="Mn/Fe_SOD"/>
</dbReference>
<evidence type="ECO:0000256" key="2">
    <source>
        <dbReference type="ARBA" id="ARBA00012682"/>
    </source>
</evidence>
<dbReference type="SUPFAM" id="SSF54719">
    <property type="entry name" value="Fe,Mn superoxide dismutase (SOD), C-terminal domain"/>
    <property type="match status" value="1"/>
</dbReference>
<evidence type="ECO:0000256" key="4">
    <source>
        <dbReference type="ARBA" id="ARBA00023002"/>
    </source>
</evidence>
<evidence type="ECO:0000256" key="3">
    <source>
        <dbReference type="ARBA" id="ARBA00022723"/>
    </source>
</evidence>
<dbReference type="SUPFAM" id="SSF46609">
    <property type="entry name" value="Fe,Mn superoxide dismutase (SOD), N-terminal domain"/>
    <property type="match status" value="1"/>
</dbReference>
<dbReference type="PIRSF" id="PIRSF000349">
    <property type="entry name" value="SODismutase"/>
    <property type="match status" value="1"/>
</dbReference>
<comment type="caution">
    <text evidence="6">The sequence shown here is derived from an EMBL/GenBank/DDBJ whole genome shotgun (WGS) entry which is preliminary data.</text>
</comment>
<proteinExistence type="inferred from homology"/>
<accession>A0ABS0YD13</accession>